<evidence type="ECO:0000259" key="3">
    <source>
        <dbReference type="PROSITE" id="PS50048"/>
    </source>
</evidence>
<comment type="caution">
    <text evidence="4">The sequence shown here is derived from an EMBL/GenBank/DDBJ whole genome shotgun (WGS) entry which is preliminary data.</text>
</comment>
<accession>A0A8H6RAV5</accession>
<dbReference type="SUPFAM" id="SSF57701">
    <property type="entry name" value="Zn2/Cys6 DNA-binding domain"/>
    <property type="match status" value="1"/>
</dbReference>
<dbReference type="PANTHER" id="PTHR47657:SF10">
    <property type="entry name" value="ZN(II)2CYS6 TRANSCRIPTION FACTOR (EUROFUNG)"/>
    <property type="match status" value="1"/>
</dbReference>
<dbReference type="EMBL" id="JABCIY010000224">
    <property type="protein sequence ID" value="KAF7187736.1"/>
    <property type="molecule type" value="Genomic_DNA"/>
</dbReference>
<keyword evidence="5" id="KW-1185">Reference proteome</keyword>
<protein>
    <submittedName>
        <fullName evidence="4">Sterol regulatory element-binding protein ECM22</fullName>
    </submittedName>
</protein>
<dbReference type="Pfam" id="PF00172">
    <property type="entry name" value="Zn_clus"/>
    <property type="match status" value="1"/>
</dbReference>
<dbReference type="InterPro" id="IPR036864">
    <property type="entry name" value="Zn2-C6_fun-type_DNA-bd_sf"/>
</dbReference>
<dbReference type="OrthoDB" id="416217at2759"/>
<proteinExistence type="predicted"/>
<dbReference type="GO" id="GO:0008270">
    <property type="term" value="F:zinc ion binding"/>
    <property type="evidence" value="ECO:0007669"/>
    <property type="project" value="InterPro"/>
</dbReference>
<reference evidence="4" key="1">
    <citation type="submission" date="2020-04" db="EMBL/GenBank/DDBJ databases">
        <title>Draft genome resource of the tomato pathogen Pseudocercospora fuligena.</title>
        <authorList>
            <person name="Zaccaron A."/>
        </authorList>
    </citation>
    <scope>NUCLEOTIDE SEQUENCE</scope>
    <source>
        <strain evidence="4">PF001</strain>
    </source>
</reference>
<dbReference type="InterPro" id="IPR052400">
    <property type="entry name" value="Zn2-C6_fungal_TF"/>
</dbReference>
<feature type="region of interest" description="Disordered" evidence="2">
    <location>
        <begin position="107"/>
        <end position="134"/>
    </location>
</feature>
<dbReference type="GO" id="GO:0000981">
    <property type="term" value="F:DNA-binding transcription factor activity, RNA polymerase II-specific"/>
    <property type="evidence" value="ECO:0007669"/>
    <property type="project" value="InterPro"/>
</dbReference>
<dbReference type="PROSITE" id="PS50048">
    <property type="entry name" value="ZN2_CY6_FUNGAL_2"/>
    <property type="match status" value="1"/>
</dbReference>
<evidence type="ECO:0000256" key="1">
    <source>
        <dbReference type="ARBA" id="ARBA00023242"/>
    </source>
</evidence>
<dbReference type="InterPro" id="IPR001138">
    <property type="entry name" value="Zn2Cys6_DnaBD"/>
</dbReference>
<evidence type="ECO:0000313" key="5">
    <source>
        <dbReference type="Proteomes" id="UP000660729"/>
    </source>
</evidence>
<dbReference type="Proteomes" id="UP000660729">
    <property type="component" value="Unassembled WGS sequence"/>
</dbReference>
<dbReference type="SMART" id="SM00066">
    <property type="entry name" value="GAL4"/>
    <property type="match status" value="1"/>
</dbReference>
<organism evidence="4 5">
    <name type="scientific">Pseudocercospora fuligena</name>
    <dbReference type="NCBI Taxonomy" id="685502"/>
    <lineage>
        <taxon>Eukaryota</taxon>
        <taxon>Fungi</taxon>
        <taxon>Dikarya</taxon>
        <taxon>Ascomycota</taxon>
        <taxon>Pezizomycotina</taxon>
        <taxon>Dothideomycetes</taxon>
        <taxon>Dothideomycetidae</taxon>
        <taxon>Mycosphaerellales</taxon>
        <taxon>Mycosphaerellaceae</taxon>
        <taxon>Pseudocercospora</taxon>
    </lineage>
</organism>
<keyword evidence="1" id="KW-0539">Nucleus</keyword>
<dbReference type="CDD" id="cd00067">
    <property type="entry name" value="GAL4"/>
    <property type="match status" value="1"/>
</dbReference>
<sequence>MANREELVVGISSRFAEVIVSISVSTVVMRPFGNMQTQDVIDAFDIGRTKRHHRKSRSGCIICKRRRIKCDETKPSCSACRKKGLACVYGNKDKAQTATSGVIQLPSPMGSAGSASSSPVEQHCENPSPTSNPAEPVLEASELARVYFEHVAHSFSSSSTRPEQTWVWHVFIPSQAYSSKTVCHGMLAAAAMYHYLTRSREANTSARYLEATTQHGSQFVEQSMAQLQDLQAARANQHLACTRLLCVLGLAFYRHRREGSRVDRVEWTWLHLLRGVPTVHATLLASSASLHENLLDDMCMEPPSSSASLNSDSMALKRISDRHAPLLAYVERSRQQRFSTLRFALEQGWLDSGSTYKKALTDIIDSLSDITDRVCNADYASLFRLLFSWAAQLPDAAVRLLEQNHTGMLAVHTHWLMLLILIEDQWWVGDMGRSGIRAALAILKESENELASVVSWAREALEM</sequence>
<evidence type="ECO:0000256" key="2">
    <source>
        <dbReference type="SAM" id="MobiDB-lite"/>
    </source>
</evidence>
<name>A0A8H6RAV5_9PEZI</name>
<feature type="domain" description="Zn(2)-C6 fungal-type" evidence="3">
    <location>
        <begin position="59"/>
        <end position="89"/>
    </location>
</feature>
<dbReference type="AlphaFoldDB" id="A0A8H6RAV5"/>
<dbReference type="PRINTS" id="PR00755">
    <property type="entry name" value="AFLATOXINBRP"/>
</dbReference>
<dbReference type="PANTHER" id="PTHR47657">
    <property type="entry name" value="STEROL REGULATORY ELEMENT-BINDING PROTEIN ECM22"/>
    <property type="match status" value="1"/>
</dbReference>
<gene>
    <name evidence="4" type="ORF">HII31_11075</name>
</gene>
<dbReference type="Gene3D" id="4.10.240.10">
    <property type="entry name" value="Zn(2)-C6 fungal-type DNA-binding domain"/>
    <property type="match status" value="1"/>
</dbReference>
<evidence type="ECO:0000313" key="4">
    <source>
        <dbReference type="EMBL" id="KAF7187736.1"/>
    </source>
</evidence>
<feature type="compositionally biased region" description="Low complexity" evidence="2">
    <location>
        <begin position="107"/>
        <end position="119"/>
    </location>
</feature>
<dbReference type="PROSITE" id="PS00463">
    <property type="entry name" value="ZN2_CY6_FUNGAL_1"/>
    <property type="match status" value="1"/>
</dbReference>